<evidence type="ECO:0000313" key="3">
    <source>
        <dbReference type="EMBL" id="KAK0741868.1"/>
    </source>
</evidence>
<evidence type="ECO:0000256" key="1">
    <source>
        <dbReference type="SAM" id="MobiDB-lite"/>
    </source>
</evidence>
<gene>
    <name evidence="3" type="ORF">B0T21DRAFT_327272</name>
</gene>
<dbReference type="Pfam" id="PF01636">
    <property type="entry name" value="APH"/>
    <property type="match status" value="1"/>
</dbReference>
<feature type="compositionally biased region" description="Basic and acidic residues" evidence="1">
    <location>
        <begin position="72"/>
        <end position="85"/>
    </location>
</feature>
<dbReference type="InterPro" id="IPR051678">
    <property type="entry name" value="AGP_Transferase"/>
</dbReference>
<protein>
    <recommendedName>
        <fullName evidence="2">Aminoglycoside phosphotransferase domain-containing protein</fullName>
    </recommendedName>
</protein>
<dbReference type="InterPro" id="IPR002575">
    <property type="entry name" value="Aminoglycoside_PTrfase"/>
</dbReference>
<keyword evidence="4" id="KW-1185">Reference proteome</keyword>
<name>A0AA40K0W1_9PEZI</name>
<organism evidence="3 4">
    <name type="scientific">Apiosordaria backusii</name>
    <dbReference type="NCBI Taxonomy" id="314023"/>
    <lineage>
        <taxon>Eukaryota</taxon>
        <taxon>Fungi</taxon>
        <taxon>Dikarya</taxon>
        <taxon>Ascomycota</taxon>
        <taxon>Pezizomycotina</taxon>
        <taxon>Sordariomycetes</taxon>
        <taxon>Sordariomycetidae</taxon>
        <taxon>Sordariales</taxon>
        <taxon>Lasiosphaeriaceae</taxon>
        <taxon>Apiosordaria</taxon>
    </lineage>
</organism>
<dbReference type="InterPro" id="IPR011009">
    <property type="entry name" value="Kinase-like_dom_sf"/>
</dbReference>
<dbReference type="PANTHER" id="PTHR21310:SF15">
    <property type="entry name" value="AMINOGLYCOSIDE PHOSPHOTRANSFERASE DOMAIN-CONTAINING PROTEIN"/>
    <property type="match status" value="1"/>
</dbReference>
<comment type="caution">
    <text evidence="3">The sequence shown here is derived from an EMBL/GenBank/DDBJ whole genome shotgun (WGS) entry which is preliminary data.</text>
</comment>
<dbReference type="PANTHER" id="PTHR21310">
    <property type="entry name" value="AMINOGLYCOSIDE PHOSPHOTRANSFERASE-RELATED-RELATED"/>
    <property type="match status" value="1"/>
</dbReference>
<reference evidence="3" key="1">
    <citation type="submission" date="2023-06" db="EMBL/GenBank/DDBJ databases">
        <title>Genome-scale phylogeny and comparative genomics of the fungal order Sordariales.</title>
        <authorList>
            <consortium name="Lawrence Berkeley National Laboratory"/>
            <person name="Hensen N."/>
            <person name="Bonometti L."/>
            <person name="Westerberg I."/>
            <person name="Brannstrom I.O."/>
            <person name="Guillou S."/>
            <person name="Cros-Aarteil S."/>
            <person name="Calhoun S."/>
            <person name="Haridas S."/>
            <person name="Kuo A."/>
            <person name="Mondo S."/>
            <person name="Pangilinan J."/>
            <person name="Riley R."/>
            <person name="Labutti K."/>
            <person name="Andreopoulos B."/>
            <person name="Lipzen A."/>
            <person name="Chen C."/>
            <person name="Yanf M."/>
            <person name="Daum C."/>
            <person name="Ng V."/>
            <person name="Clum A."/>
            <person name="Steindorff A."/>
            <person name="Ohm R."/>
            <person name="Martin F."/>
            <person name="Silar P."/>
            <person name="Natvig D."/>
            <person name="Lalanne C."/>
            <person name="Gautier V."/>
            <person name="Ament-Velasquez S.L."/>
            <person name="Kruys A."/>
            <person name="Hutchinson M.I."/>
            <person name="Powell A.J."/>
            <person name="Barry K."/>
            <person name="Miller A.N."/>
            <person name="Grigoriev I.V."/>
            <person name="Debuchy R."/>
            <person name="Gladieux P."/>
            <person name="Thoren M.H."/>
            <person name="Johannesson H."/>
        </authorList>
    </citation>
    <scope>NUCLEOTIDE SEQUENCE</scope>
    <source>
        <strain evidence="3">CBS 540.89</strain>
    </source>
</reference>
<dbReference type="AlphaFoldDB" id="A0AA40K0W1"/>
<dbReference type="Proteomes" id="UP001172159">
    <property type="component" value="Unassembled WGS sequence"/>
</dbReference>
<evidence type="ECO:0000313" key="4">
    <source>
        <dbReference type="Proteomes" id="UP001172159"/>
    </source>
</evidence>
<sequence>MGDSPQRGHQDHLVEQEIEKAHELANTLTLNRLTSKHKGNPAVDLAHILKQQANAYPQLRGSLEQAVQRKAATRDRERAPERSAKETTQTSCPDAQPEMGDFLIDGPIQITHPLAELAMGINKAIEKGKILWKLHGTVVLGLGASEVVKIGTSLDLDEVTNLSYINAYVPAVPAPSCLGCLTAKQRTYFFMSRSDGVTLETLWADLSIEDKLSIKAQLNTIFHSLRKALRPPHLSQDGMPKFGSFASAICKDMRRQQRMSAATIRNEAQFNDFLCHQTGRSATPWVRMIRSAMRDDHRLVMTHADLHPRNIMVRWEGCEEEGTGRGRERRVRISALLDWESSGWYPEYWEFVKALSTINVRGKMADWLEYLPTEAIGTWPVELSIDSLLDRWLG</sequence>
<dbReference type="SUPFAM" id="SSF56112">
    <property type="entry name" value="Protein kinase-like (PK-like)"/>
    <property type="match status" value="1"/>
</dbReference>
<feature type="domain" description="Aminoglycoside phosphotransferase" evidence="2">
    <location>
        <begin position="165"/>
        <end position="362"/>
    </location>
</feature>
<proteinExistence type="predicted"/>
<accession>A0AA40K0W1</accession>
<dbReference type="Gene3D" id="3.90.1200.10">
    <property type="match status" value="1"/>
</dbReference>
<evidence type="ECO:0000259" key="2">
    <source>
        <dbReference type="Pfam" id="PF01636"/>
    </source>
</evidence>
<dbReference type="EMBL" id="JAUKTV010000003">
    <property type="protein sequence ID" value="KAK0741868.1"/>
    <property type="molecule type" value="Genomic_DNA"/>
</dbReference>
<feature type="region of interest" description="Disordered" evidence="1">
    <location>
        <begin position="64"/>
        <end position="96"/>
    </location>
</feature>